<evidence type="ECO:0000313" key="1">
    <source>
        <dbReference type="EMBL" id="MBW8286257.1"/>
    </source>
</evidence>
<proteinExistence type="predicted"/>
<dbReference type="InterPro" id="IPR032466">
    <property type="entry name" value="Metal_Hydrolase"/>
</dbReference>
<dbReference type="PANTHER" id="PTHR43135">
    <property type="entry name" value="ALPHA-D-RIBOSE 1-METHYLPHOSPHONATE 5-TRIPHOSPHATE DIPHOSPHATASE"/>
    <property type="match status" value="1"/>
</dbReference>
<dbReference type="RefSeq" id="WP_047243056.1">
    <property type="nucleotide sequence ID" value="NZ_CP142381.1"/>
</dbReference>
<evidence type="ECO:0000313" key="2">
    <source>
        <dbReference type="Proteomes" id="UP000711178"/>
    </source>
</evidence>
<protein>
    <recommendedName>
        <fullName evidence="3">Amidohydrolase-related domain-containing protein</fullName>
    </recommendedName>
</protein>
<dbReference type="GeneID" id="89683507"/>
<dbReference type="InterPro" id="IPR051781">
    <property type="entry name" value="Metallo-dep_Hydrolase"/>
</dbReference>
<evidence type="ECO:0008006" key="3">
    <source>
        <dbReference type="Google" id="ProtNLM"/>
    </source>
</evidence>
<accession>A0ABS7F847</accession>
<name>A0ABS7F847_9NEIS</name>
<dbReference type="PANTHER" id="PTHR43135:SF3">
    <property type="entry name" value="ALPHA-D-RIBOSE 1-METHYLPHOSPHONATE 5-TRIPHOSPHATE DIPHOSPHATASE"/>
    <property type="match status" value="1"/>
</dbReference>
<dbReference type="SUPFAM" id="SSF51556">
    <property type="entry name" value="Metallo-dependent hydrolases"/>
    <property type="match status" value="1"/>
</dbReference>
<comment type="caution">
    <text evidence="1">The sequence shown here is derived from an EMBL/GenBank/DDBJ whole genome shotgun (WGS) entry which is preliminary data.</text>
</comment>
<reference evidence="1 2" key="1">
    <citation type="submission" date="2021-05" db="EMBL/GenBank/DDBJ databases">
        <title>Draft Whole Genome Sequencing Of Biosensor Chromobacterium violaceum Strain CV026 Reveals A Regulatory RNA In Chromobacterium violaceum Phenotype Regulatory Network.</title>
        <authorList>
            <person name="Hong K.W."/>
            <person name="Chan K.G."/>
            <person name="Chang C.-Y."/>
        </authorList>
    </citation>
    <scope>NUCLEOTIDE SEQUENCE [LARGE SCALE GENOMIC DNA]</scope>
    <source>
        <strain evidence="1 2">ATCC 31532</strain>
    </source>
</reference>
<dbReference type="Proteomes" id="UP000711178">
    <property type="component" value="Unassembled WGS sequence"/>
</dbReference>
<dbReference type="Gene3D" id="3.20.20.140">
    <property type="entry name" value="Metal-dependent hydrolases"/>
    <property type="match status" value="1"/>
</dbReference>
<keyword evidence="2" id="KW-1185">Reference proteome</keyword>
<gene>
    <name evidence="1" type="ORF">KIF53_01225</name>
</gene>
<dbReference type="EMBL" id="JAHDTB010000001">
    <property type="protein sequence ID" value="MBW8286257.1"/>
    <property type="molecule type" value="Genomic_DNA"/>
</dbReference>
<sequence>MSAAVAESRPATAAGDGARRALRRVAIPVLDSSQLFDVEVEDGHFASIRAVGETAAGAKPAASLWPGYTECHAHIALPANFDDSIDEPELVALQYLYHGVTQVVDMFGFPLVRQRWQDAAAASWLPYPEVAHCGYAITAMCGYDGKGAHGTEFPSPVFMLGCESDLDTILEANAKLGASFLKVMFTDGVEQPGSPVKFNRLSAPLLEALAKAVAARGIPCVLDCNTREEVLLAYRFGFRYFAHAVRDVELSDADWANLPGASFVSTLSGLRPMVMSREEFLDEYGHAGFVQTQDAANLDFVAGIEQPFGVARNCFETRTGALRAMRQNSRAALARGALRVGTDAGNAGGFHGYSLLAELRLLAERRGRADVALQTNACLDGRRFFELLAGRAASEPFAVGAAATFNLFRDADAATGALPDETVVRGIAVDRARIAQFIHSRRASATKGKVSL</sequence>
<organism evidence="1 2">
    <name type="scientific">Chromobacterium subtsugae</name>
    <dbReference type="NCBI Taxonomy" id="251747"/>
    <lineage>
        <taxon>Bacteria</taxon>
        <taxon>Pseudomonadati</taxon>
        <taxon>Pseudomonadota</taxon>
        <taxon>Betaproteobacteria</taxon>
        <taxon>Neisseriales</taxon>
        <taxon>Chromobacteriaceae</taxon>
        <taxon>Chromobacterium</taxon>
    </lineage>
</organism>